<dbReference type="KEGG" id="ssab:SSABA_v1c06270"/>
<dbReference type="PATRIC" id="fig|1276257.3.peg.637"/>
<dbReference type="AlphaFoldDB" id="W6AJX5"/>
<evidence type="ECO:0000259" key="2">
    <source>
        <dbReference type="Pfam" id="PF01106"/>
    </source>
</evidence>
<dbReference type="Proteomes" id="UP000019265">
    <property type="component" value="Chromosome"/>
</dbReference>
<dbReference type="GO" id="GO:0051536">
    <property type="term" value="F:iron-sulfur cluster binding"/>
    <property type="evidence" value="ECO:0007669"/>
    <property type="project" value="InterPro"/>
</dbReference>
<dbReference type="SUPFAM" id="SSF117916">
    <property type="entry name" value="Fe-S cluster assembly (FSCA) domain-like"/>
    <property type="match status" value="1"/>
</dbReference>
<protein>
    <submittedName>
        <fullName evidence="3">NifU-like domain-containing protein</fullName>
    </submittedName>
</protein>
<gene>
    <name evidence="3" type="ORF">SSABA_v1c06270</name>
</gene>
<dbReference type="OrthoDB" id="9796965at2"/>
<accession>W6AJX5</accession>
<evidence type="ECO:0000313" key="4">
    <source>
        <dbReference type="Proteomes" id="UP000019265"/>
    </source>
</evidence>
<dbReference type="InterPro" id="IPR034904">
    <property type="entry name" value="FSCA_dom_sf"/>
</dbReference>
<evidence type="ECO:0000256" key="1">
    <source>
        <dbReference type="ARBA" id="ARBA00049958"/>
    </source>
</evidence>
<dbReference type="Pfam" id="PF01106">
    <property type="entry name" value="NifU"/>
    <property type="match status" value="1"/>
</dbReference>
<dbReference type="EMBL" id="CP006934">
    <property type="protein sequence ID" value="AHI54029.1"/>
    <property type="molecule type" value="Genomic_DNA"/>
</dbReference>
<feature type="domain" description="NIF system FeS cluster assembly NifU C-terminal" evidence="2">
    <location>
        <begin position="8"/>
        <end position="69"/>
    </location>
</feature>
<dbReference type="Gene3D" id="3.30.300.130">
    <property type="entry name" value="Fe-S cluster assembly (FSCA)"/>
    <property type="match status" value="1"/>
</dbReference>
<dbReference type="HOGENOM" id="CLU_060555_4_2_14"/>
<dbReference type="GO" id="GO:0005506">
    <property type="term" value="F:iron ion binding"/>
    <property type="evidence" value="ECO:0007669"/>
    <property type="project" value="InterPro"/>
</dbReference>
<proteinExistence type="predicted"/>
<dbReference type="eggNOG" id="COG0694">
    <property type="taxonomic scope" value="Bacteria"/>
</dbReference>
<sequence>MSEISKKIEDKINELKFFVQQDGGDMEFVAYKDRTVYLRLMGNCIGCGLVDVTFREGIEMIMLEEFPHDVDGIDIVM</sequence>
<evidence type="ECO:0000313" key="3">
    <source>
        <dbReference type="EMBL" id="AHI54029.1"/>
    </source>
</evidence>
<keyword evidence="4" id="KW-1185">Reference proteome</keyword>
<comment type="function">
    <text evidence="1">May be involved in the formation or repair of [Fe-S] clusters present in iron-sulfur proteins.</text>
</comment>
<dbReference type="RefSeq" id="WP_025251168.1">
    <property type="nucleotide sequence ID" value="NZ_CP006934.1"/>
</dbReference>
<name>W6AJX5_9MOLU</name>
<dbReference type="GO" id="GO:0016226">
    <property type="term" value="P:iron-sulfur cluster assembly"/>
    <property type="evidence" value="ECO:0007669"/>
    <property type="project" value="InterPro"/>
</dbReference>
<dbReference type="STRING" id="1276257.SSABA_v1c06270"/>
<dbReference type="InterPro" id="IPR001075">
    <property type="entry name" value="NIF_FeS_clus_asmbl_NifU_C"/>
</dbReference>
<reference evidence="3 4" key="1">
    <citation type="journal article" date="2014" name="Genome Biol. Evol.">
        <title>Molecular evolution of the substrate utilization strategies and putative virulence factors in mosquito-associated Spiroplasma species.</title>
        <authorList>
            <person name="Chang T.H."/>
            <person name="Lo W.S."/>
            <person name="Ku C."/>
            <person name="Chen L.L."/>
            <person name="Kuo C.H."/>
        </authorList>
    </citation>
    <scope>NUCLEOTIDE SEQUENCE [LARGE SCALE GENOMIC DNA]</scope>
    <source>
        <strain evidence="3">Ar-1343</strain>
    </source>
</reference>
<organism evidence="3 4">
    <name type="scientific">Spiroplasma sabaudiense Ar-1343</name>
    <dbReference type="NCBI Taxonomy" id="1276257"/>
    <lineage>
        <taxon>Bacteria</taxon>
        <taxon>Bacillati</taxon>
        <taxon>Mycoplasmatota</taxon>
        <taxon>Mollicutes</taxon>
        <taxon>Entomoplasmatales</taxon>
        <taxon>Spiroplasmataceae</taxon>
        <taxon>Spiroplasma</taxon>
    </lineage>
</organism>